<comment type="caution">
    <text evidence="9">The sequence shown here is derived from an EMBL/GenBank/DDBJ whole genome shotgun (WGS) entry which is preliminary data.</text>
</comment>
<dbReference type="SUPFAM" id="SSF48264">
    <property type="entry name" value="Cytochrome P450"/>
    <property type="match status" value="1"/>
</dbReference>
<dbReference type="VEuPathDB" id="FungiDB:ASPFODRAFT_152302"/>
<dbReference type="PANTHER" id="PTHR47829:SF1">
    <property type="entry name" value="HAD FAMILY PHOSPHATASE"/>
    <property type="match status" value="1"/>
</dbReference>
<dbReference type="InterPro" id="IPR002575">
    <property type="entry name" value="Aminoglycoside_PTrfase"/>
</dbReference>
<keyword evidence="3 6" id="KW-0479">Metal-binding</keyword>
<dbReference type="SUPFAM" id="SSF56112">
    <property type="entry name" value="Protein kinase-like (PK-like)"/>
    <property type="match status" value="1"/>
</dbReference>
<dbReference type="GO" id="GO:0005506">
    <property type="term" value="F:iron ion binding"/>
    <property type="evidence" value="ECO:0007669"/>
    <property type="project" value="InterPro"/>
</dbReference>
<dbReference type="Gene3D" id="3.30.200.20">
    <property type="entry name" value="Phosphorylase Kinase, domain 1"/>
    <property type="match status" value="1"/>
</dbReference>
<dbReference type="InterPro" id="IPR002403">
    <property type="entry name" value="Cyt_P450_E_grp-IV"/>
</dbReference>
<proteinExistence type="inferred from homology"/>
<gene>
    <name evidence="9" type="ORF">RIB2604_00600130</name>
</gene>
<dbReference type="PANTHER" id="PTHR47829">
    <property type="entry name" value="HYDROLASE, PUTATIVE (AFU_ORTHOLOGUE AFUA_1G12880)-RELATED"/>
    <property type="match status" value="1"/>
</dbReference>
<dbReference type="VEuPathDB" id="FungiDB:ASPFODRAFT_178486"/>
<dbReference type="InterPro" id="IPR036396">
    <property type="entry name" value="Cyt_P450_sf"/>
</dbReference>
<dbReference type="InterPro" id="IPR052898">
    <property type="entry name" value="ACAD10-like"/>
</dbReference>
<reference evidence="9 10" key="1">
    <citation type="journal article" date="2016" name="DNA Res.">
        <title>Genome sequence of Aspergillus luchuensis NBRC 4314.</title>
        <authorList>
            <person name="Yamada O."/>
            <person name="Machida M."/>
            <person name="Hosoyama A."/>
            <person name="Goto M."/>
            <person name="Takahashi T."/>
            <person name="Futagami T."/>
            <person name="Yamagata Y."/>
            <person name="Takeuchi M."/>
            <person name="Kobayashi T."/>
            <person name="Koike H."/>
            <person name="Abe K."/>
            <person name="Asai K."/>
            <person name="Arita M."/>
            <person name="Fujita N."/>
            <person name="Fukuda K."/>
            <person name="Higa K."/>
            <person name="Horikawa H."/>
            <person name="Ishikawa T."/>
            <person name="Jinno K."/>
            <person name="Kato Y."/>
            <person name="Kirimura K."/>
            <person name="Mizutani O."/>
            <person name="Nakasone K."/>
            <person name="Sano M."/>
            <person name="Shiraishi Y."/>
            <person name="Tsukahara M."/>
            <person name="Gomi K."/>
        </authorList>
    </citation>
    <scope>NUCLEOTIDE SEQUENCE [LARGE SCALE GENOMIC DNA]</scope>
    <source>
        <strain evidence="9 10">RIB 2604</strain>
    </source>
</reference>
<evidence type="ECO:0000313" key="10">
    <source>
        <dbReference type="Proteomes" id="UP000075230"/>
    </source>
</evidence>
<name>A0A146EZH1_ASPKA</name>
<keyword evidence="4" id="KW-0560">Oxidoreductase</keyword>
<dbReference type="InterPro" id="IPR011009">
    <property type="entry name" value="Kinase-like_dom_sf"/>
</dbReference>
<feature type="region of interest" description="Disordered" evidence="7">
    <location>
        <begin position="866"/>
        <end position="885"/>
    </location>
</feature>
<feature type="domain" description="Aminoglycoside phosphotransferase" evidence="8">
    <location>
        <begin position="518"/>
        <end position="740"/>
    </location>
</feature>
<keyword evidence="6" id="KW-0349">Heme</keyword>
<dbReference type="Pfam" id="PF01636">
    <property type="entry name" value="APH"/>
    <property type="match status" value="1"/>
</dbReference>
<evidence type="ECO:0000259" key="8">
    <source>
        <dbReference type="Pfam" id="PF01636"/>
    </source>
</evidence>
<evidence type="ECO:0000256" key="5">
    <source>
        <dbReference type="ARBA" id="ARBA00023004"/>
    </source>
</evidence>
<dbReference type="Gene3D" id="3.90.1200.10">
    <property type="match status" value="1"/>
</dbReference>
<dbReference type="InterPro" id="IPR017972">
    <property type="entry name" value="Cyt_P450_CS"/>
</dbReference>
<dbReference type="PROSITE" id="PS00086">
    <property type="entry name" value="CYTOCHROME_P450"/>
    <property type="match status" value="1"/>
</dbReference>
<comment type="similarity">
    <text evidence="2">Belongs to the cytochrome P450 family.</text>
</comment>
<evidence type="ECO:0000313" key="9">
    <source>
        <dbReference type="EMBL" id="GAT19436.1"/>
    </source>
</evidence>
<evidence type="ECO:0000256" key="7">
    <source>
        <dbReference type="SAM" id="MobiDB-lite"/>
    </source>
</evidence>
<dbReference type="PRINTS" id="PR00465">
    <property type="entry name" value="EP450IV"/>
</dbReference>
<dbReference type="Proteomes" id="UP000075230">
    <property type="component" value="Unassembled WGS sequence"/>
</dbReference>
<feature type="binding site" description="axial binding residue" evidence="6">
    <location>
        <position position="460"/>
    </location>
    <ligand>
        <name>heme</name>
        <dbReference type="ChEBI" id="CHEBI:30413"/>
    </ligand>
    <ligandPart>
        <name>Fe</name>
        <dbReference type="ChEBI" id="CHEBI:18248"/>
    </ligandPart>
</feature>
<accession>A0A146EZH1</accession>
<reference evidence="10" key="2">
    <citation type="submission" date="2016-02" db="EMBL/GenBank/DDBJ databases">
        <title>Genome sequencing of Aspergillus luchuensis NBRC 4314.</title>
        <authorList>
            <person name="Yamada O."/>
        </authorList>
    </citation>
    <scope>NUCLEOTIDE SEQUENCE [LARGE SCALE GENOMIC DNA]</scope>
    <source>
        <strain evidence="10">RIB 2604</strain>
    </source>
</reference>
<keyword evidence="9" id="KW-0808">Transferase</keyword>
<keyword evidence="5 6" id="KW-0408">Iron</keyword>
<dbReference type="InterPro" id="IPR001128">
    <property type="entry name" value="Cyt_P450"/>
</dbReference>
<comment type="cofactor">
    <cofactor evidence="1 6">
        <name>heme</name>
        <dbReference type="ChEBI" id="CHEBI:30413"/>
    </cofactor>
</comment>
<organism evidence="9 10">
    <name type="scientific">Aspergillus kawachii</name>
    <name type="common">White koji mold</name>
    <name type="synonym">Aspergillus awamori var. kawachi</name>
    <dbReference type="NCBI Taxonomy" id="1069201"/>
    <lineage>
        <taxon>Eukaryota</taxon>
        <taxon>Fungi</taxon>
        <taxon>Dikarya</taxon>
        <taxon>Ascomycota</taxon>
        <taxon>Pezizomycotina</taxon>
        <taxon>Eurotiomycetes</taxon>
        <taxon>Eurotiomycetidae</taxon>
        <taxon>Eurotiales</taxon>
        <taxon>Aspergillaceae</taxon>
        <taxon>Aspergillus</taxon>
        <taxon>Aspergillus subgen. Circumdati</taxon>
    </lineage>
</organism>
<evidence type="ECO:0000256" key="2">
    <source>
        <dbReference type="ARBA" id="ARBA00010617"/>
    </source>
</evidence>
<dbReference type="InterPro" id="IPR041726">
    <property type="entry name" value="ACAD10_11_N"/>
</dbReference>
<evidence type="ECO:0000256" key="4">
    <source>
        <dbReference type="ARBA" id="ARBA00023002"/>
    </source>
</evidence>
<dbReference type="CDD" id="cd05154">
    <property type="entry name" value="ACAD10_11_N-like"/>
    <property type="match status" value="1"/>
</dbReference>
<dbReference type="PRINTS" id="PR00385">
    <property type="entry name" value="P450"/>
</dbReference>
<dbReference type="GO" id="GO:0020037">
    <property type="term" value="F:heme binding"/>
    <property type="evidence" value="ECO:0007669"/>
    <property type="project" value="InterPro"/>
</dbReference>
<sequence>MKMLVIDASKWKREEGADEVSKENVKLRDGLPLYVNSLNWLYDRVFDIFDEPLAKNVTDWINERTYPDGLMHFFGLFGSEYIVPTDHEGLVEVLSTRSYDYEKSRAFRRYSVRFFGDSLVTQEQEVHNRNRKTFMPVFNQTNINIVRPLLTAKSRQFNDYISSVLTDVGESQKGSRGGRTAIVPITDIVFRATMDTGSILALGIDLETIKGRNTHMLRAFKTLFASNRQKKIRFVLHNLLPSWIDRLIPSEEEKSMDRAKSLIVDSVVDMMQGKMAENEVTDGHLTYLSNLIRSGRFNHDEYIGQLRTIIAAGFESSGGSLSFVIYCLAANQGAQNSVREELYNAKHGKVELEEDEYDRLPVLNAMVMESLRLFPSFGLLLRRAIRDTTIKGRFIPRGTHIGICPKAINCSRHLWGDDAEDFNLERWIDRSDPNNPTQKPTGGAPSPACMLSFGYGTRSCVGRHLAMAQIKRQIALIVERFHVETEDDRFPHPSGLFASNPPFDFRLRFTEVKYGKKAFQFGQSNPTYKITDSGGVSYVLRKKPPGKLPQAVHLIEREYKVLSALQRTEVPVPRTYCLYEGNDILGTPFYVMEFLDGRIFTDSTMPGVSPTERMALWRDAVRVLGKIHTTNAHSIGLQTFGKQGGYYDRQLSTFTSLSRAHAKVEDPLINVPVGDLPHFDEMVDFFCRHELQPRDRLSIVHGDYKIDNLIFHPTESRVIGVLDWEMATLGHPLSDFCNLTHPYFWDGLYQDVGMFHSGKVAGLPSRAQCLEWYSEAAGWDPEPDLSWGDAFFAFRTTVILQSVAARHVQRQTTSPDSAKYALKFKPSAESAWELELYEPVCQELLVRYGKKGLNIRSIWAADPAHQGESGMLNEGRGGIDREPLK</sequence>
<dbReference type="EMBL" id="BCWF01000006">
    <property type="protein sequence ID" value="GAT19436.1"/>
    <property type="molecule type" value="Genomic_DNA"/>
</dbReference>
<dbReference type="AlphaFoldDB" id="A0A146EZH1"/>
<protein>
    <submittedName>
        <fullName evidence="9">Phosphotransferase enzyme family domain protein</fullName>
    </submittedName>
</protein>
<evidence type="ECO:0000256" key="6">
    <source>
        <dbReference type="PIRSR" id="PIRSR602403-1"/>
    </source>
</evidence>
<dbReference type="GO" id="GO:0016705">
    <property type="term" value="F:oxidoreductase activity, acting on paired donors, with incorporation or reduction of molecular oxygen"/>
    <property type="evidence" value="ECO:0007669"/>
    <property type="project" value="InterPro"/>
</dbReference>
<dbReference type="GO" id="GO:0004497">
    <property type="term" value="F:monooxygenase activity"/>
    <property type="evidence" value="ECO:0007669"/>
    <property type="project" value="InterPro"/>
</dbReference>
<dbReference type="CDD" id="cd11069">
    <property type="entry name" value="CYP_FUM15-like"/>
    <property type="match status" value="1"/>
</dbReference>
<dbReference type="Pfam" id="PF00067">
    <property type="entry name" value="p450"/>
    <property type="match status" value="1"/>
</dbReference>
<evidence type="ECO:0000256" key="3">
    <source>
        <dbReference type="ARBA" id="ARBA00022723"/>
    </source>
</evidence>
<dbReference type="GO" id="GO:0016740">
    <property type="term" value="F:transferase activity"/>
    <property type="evidence" value="ECO:0007669"/>
    <property type="project" value="UniProtKB-KW"/>
</dbReference>
<evidence type="ECO:0000256" key="1">
    <source>
        <dbReference type="ARBA" id="ARBA00001971"/>
    </source>
</evidence>
<dbReference type="Gene3D" id="1.10.630.10">
    <property type="entry name" value="Cytochrome P450"/>
    <property type="match status" value="1"/>
</dbReference>